<dbReference type="GO" id="GO:0004519">
    <property type="term" value="F:endonuclease activity"/>
    <property type="evidence" value="ECO:0007669"/>
    <property type="project" value="UniProtKB-KW"/>
</dbReference>
<name>A0A6M4JCH9_9MOLU</name>
<sequence>MNKELILNDYINKINEISKHDINQDQKDLIINILKRTDEKDLQDVYQFLIKRVKIGFVFDEAPACKNTALALLKKDNEKSFINDMLNHQEFENTLIIGENYDALKNLLVIERESR</sequence>
<organism evidence="1 2">
    <name type="scientific">Mycoplasma miroungigenitalium</name>
    <dbReference type="NCBI Taxonomy" id="754515"/>
    <lineage>
        <taxon>Bacteria</taxon>
        <taxon>Bacillati</taxon>
        <taxon>Mycoplasmatota</taxon>
        <taxon>Mollicutes</taxon>
        <taxon>Mycoplasmataceae</taxon>
        <taxon>Mycoplasma</taxon>
    </lineage>
</organism>
<reference evidence="1 2" key="1">
    <citation type="submission" date="2020-05" db="EMBL/GenBank/DDBJ databases">
        <title>Novel Mycoplasma species detected in Mirounga angustirostris (northern elephant seal) from the USA.</title>
        <authorList>
            <person name="Volokhov D.V."/>
        </authorList>
    </citation>
    <scope>NUCLEOTIDE SEQUENCE [LARGE SCALE GENOMIC DNA]</scope>
    <source>
        <strain evidence="1 2">Mirounga ES2806-GEN</strain>
    </source>
</reference>
<keyword evidence="2" id="KW-1185">Reference proteome</keyword>
<keyword evidence="1" id="KW-0255">Endonuclease</keyword>
<gene>
    <name evidence="1" type="ORF">HLA87_03295</name>
</gene>
<dbReference type="KEGG" id="mmir:HLA87_03295"/>
<dbReference type="EMBL" id="CP053096">
    <property type="protein sequence ID" value="QJR43787.1"/>
    <property type="molecule type" value="Genomic_DNA"/>
</dbReference>
<proteinExistence type="predicted"/>
<dbReference type="RefSeq" id="WP_171111919.1">
    <property type="nucleotide sequence ID" value="NZ_CP053096.1"/>
</dbReference>
<evidence type="ECO:0000313" key="2">
    <source>
        <dbReference type="Proteomes" id="UP000500686"/>
    </source>
</evidence>
<keyword evidence="1" id="KW-0378">Hydrolase</keyword>
<dbReference type="Proteomes" id="UP000500686">
    <property type="component" value="Chromosome"/>
</dbReference>
<protein>
    <submittedName>
        <fullName evidence="1">Type III restriction endonuclease subunit M</fullName>
    </submittedName>
</protein>
<keyword evidence="1" id="KW-0540">Nuclease</keyword>
<evidence type="ECO:0000313" key="1">
    <source>
        <dbReference type="EMBL" id="QJR43787.1"/>
    </source>
</evidence>
<dbReference type="AlphaFoldDB" id="A0A6M4JCH9"/>
<accession>A0A6M4JCH9</accession>